<dbReference type="SUPFAM" id="SSF53474">
    <property type="entry name" value="alpha/beta-Hydrolases"/>
    <property type="match status" value="1"/>
</dbReference>
<dbReference type="GO" id="GO:0005737">
    <property type="term" value="C:cytoplasm"/>
    <property type="evidence" value="ECO:0007669"/>
    <property type="project" value="UniProtKB-SubCell"/>
</dbReference>
<dbReference type="GO" id="GO:0016491">
    <property type="term" value="F:oxidoreductase activity"/>
    <property type="evidence" value="ECO:0007669"/>
    <property type="project" value="InterPro"/>
</dbReference>
<dbReference type="Proteomes" id="UP000470404">
    <property type="component" value="Unassembled WGS sequence"/>
</dbReference>
<dbReference type="Pfam" id="PF04075">
    <property type="entry name" value="F420H2_quin_red"/>
    <property type="match status" value="1"/>
</dbReference>
<comment type="catalytic activity">
    <reaction evidence="1 8">
        <text>Release of N-terminal proline from a peptide.</text>
        <dbReference type="EC" id="3.4.11.5"/>
    </reaction>
</comment>
<evidence type="ECO:0000256" key="4">
    <source>
        <dbReference type="ARBA" id="ARBA00022438"/>
    </source>
</evidence>
<dbReference type="PANTHER" id="PTHR43722:SF1">
    <property type="entry name" value="PROLINE IMINOPEPTIDASE"/>
    <property type="match status" value="1"/>
</dbReference>
<dbReference type="InterPro" id="IPR002410">
    <property type="entry name" value="Peptidase_S33"/>
</dbReference>
<dbReference type="OrthoDB" id="9796770at2"/>
<dbReference type="GO" id="GO:0004177">
    <property type="term" value="F:aminopeptidase activity"/>
    <property type="evidence" value="ECO:0007669"/>
    <property type="project" value="UniProtKB-KW"/>
</dbReference>
<protein>
    <recommendedName>
        <fullName evidence="8">Proline iminopeptidase</fullName>
        <ecNumber evidence="8">3.4.11.5</ecNumber>
    </recommendedName>
</protein>
<evidence type="ECO:0000256" key="1">
    <source>
        <dbReference type="ARBA" id="ARBA00001585"/>
    </source>
</evidence>
<dbReference type="InterPro" id="IPR004378">
    <property type="entry name" value="F420H2_quin_Rdtase"/>
</dbReference>
<feature type="domain" description="AB hydrolase-1" evidence="9">
    <location>
        <begin position="36"/>
        <end position="300"/>
    </location>
</feature>
<name>A0A1I5Z6H5_9PSEU</name>
<dbReference type="NCBIfam" id="TIGR00026">
    <property type="entry name" value="hi_GC_TIGR00026"/>
    <property type="match status" value="1"/>
</dbReference>
<dbReference type="InterPro" id="IPR005944">
    <property type="entry name" value="Pro_iminopeptidase"/>
</dbReference>
<dbReference type="EC" id="3.4.11.5" evidence="8"/>
<evidence type="ECO:0000313" key="10">
    <source>
        <dbReference type="EMBL" id="NEC60927.1"/>
    </source>
</evidence>
<dbReference type="PRINTS" id="PR00111">
    <property type="entry name" value="ABHYDROLASE"/>
</dbReference>
<dbReference type="Pfam" id="PF00561">
    <property type="entry name" value="Abhydrolase_1"/>
    <property type="match status" value="1"/>
</dbReference>
<dbReference type="EMBL" id="FOWC01000014">
    <property type="protein sequence ID" value="SFQ52050.1"/>
    <property type="molecule type" value="Genomic_DNA"/>
</dbReference>
<accession>A0A1I5Z6H5</accession>
<dbReference type="InterPro" id="IPR029058">
    <property type="entry name" value="AB_hydrolase_fold"/>
</dbReference>
<proteinExistence type="inferred from homology"/>
<keyword evidence="5" id="KW-0963">Cytoplasm</keyword>
<reference evidence="10 13" key="3">
    <citation type="submission" date="2020-01" db="EMBL/GenBank/DDBJ databases">
        <title>Insect and environment-associated Actinomycetes.</title>
        <authorList>
            <person name="Currrie C."/>
            <person name="Chevrette M."/>
            <person name="Carlson C."/>
            <person name="Stubbendieck R."/>
            <person name="Wendt-Pienkowski E."/>
        </authorList>
    </citation>
    <scope>NUCLEOTIDE SEQUENCE [LARGE SCALE GENOMIC DNA]</scope>
    <source>
        <strain evidence="10 13">SID8386</strain>
    </source>
</reference>
<reference evidence="11" key="2">
    <citation type="submission" date="2016-10" db="EMBL/GenBank/DDBJ databases">
        <authorList>
            <person name="de Groot N.N."/>
        </authorList>
    </citation>
    <scope>NUCLEOTIDE SEQUENCE [LARGE SCALE GENOMIC DNA]</scope>
    <source>
        <strain evidence="11">DSM 44637</strain>
    </source>
</reference>
<gene>
    <name evidence="10" type="primary">pip</name>
    <name evidence="10" type="ORF">G3I59_36360</name>
    <name evidence="11" type="ORF">SAMN05421854_11423</name>
</gene>
<evidence type="ECO:0000256" key="2">
    <source>
        <dbReference type="ARBA" id="ARBA00004496"/>
    </source>
</evidence>
<dbReference type="PRINTS" id="PR00793">
    <property type="entry name" value="PROAMNOPTASE"/>
</dbReference>
<reference evidence="12" key="1">
    <citation type="submission" date="2016-10" db="EMBL/GenBank/DDBJ databases">
        <authorList>
            <person name="Varghese N."/>
            <person name="Submissions S."/>
        </authorList>
    </citation>
    <scope>NUCLEOTIDE SEQUENCE [LARGE SCALE GENOMIC DNA]</scope>
    <source>
        <strain evidence="12">DSM 44637</strain>
    </source>
</reference>
<dbReference type="GO" id="GO:0006508">
    <property type="term" value="P:proteolysis"/>
    <property type="evidence" value="ECO:0007669"/>
    <property type="project" value="UniProtKB-KW"/>
</dbReference>
<keyword evidence="4 8" id="KW-0031">Aminopeptidase</keyword>
<evidence type="ECO:0000256" key="6">
    <source>
        <dbReference type="ARBA" id="ARBA00022670"/>
    </source>
</evidence>
<dbReference type="EMBL" id="JAAGNC010000183">
    <property type="protein sequence ID" value="NEC60927.1"/>
    <property type="molecule type" value="Genomic_DNA"/>
</dbReference>
<keyword evidence="7 8" id="KW-0378">Hydrolase</keyword>
<evidence type="ECO:0000256" key="8">
    <source>
        <dbReference type="RuleBase" id="RU003421"/>
    </source>
</evidence>
<dbReference type="InterPro" id="IPR012349">
    <property type="entry name" value="Split_barrel_FMN-bd"/>
</dbReference>
<sequence>MLGLYPELDPYDHGMLPVGDGNTLYWEECGNPEGKPVAFLHGGPGGGASARHRRLFDPARYRIVLFDQRGCGRSTPHCSEPDVDLSVNTTWHLVSDMEQLREDRGIDRWQLFGGSWGSVLALAYAETHPERVTELILRGVATLRLKEVQWLFGGGAACMFPEAWSRFLAPVPYARRGGDLLEVYHELLNHPDPKVHGPAALAWSRWEGETVKFTPQEEVVAAFAEPEFALAIARIENHYFRHGGWLAPDQLIRGAGKLSGIPCVLVQGRYDAVTPATTAWELAQVLPGAELKMIGDAGHAFDEPGTLHELISATDRFAAGWEDRSGLSSAEVERKEIRMLFGDEHVRRYEETDGQVGHDWQEGVPTLVLTTKGRKTGQDRKFALIYQEDNGNPVIVASKGGAPNHPGWYLNLQENPEVGVQVWADKFTARARTATGEERARLWDKLAAVWPAYNDYQKKTDREIPVVVLERV</sequence>
<dbReference type="NCBIfam" id="TIGR01249">
    <property type="entry name" value="pro_imino_pep_1"/>
    <property type="match status" value="1"/>
</dbReference>
<keyword evidence="13" id="KW-1185">Reference proteome</keyword>
<dbReference type="Gene3D" id="3.40.50.1820">
    <property type="entry name" value="alpha/beta hydrolase"/>
    <property type="match status" value="1"/>
</dbReference>
<comment type="subcellular location">
    <subcellularLocation>
        <location evidence="2">Cytoplasm</location>
    </subcellularLocation>
</comment>
<dbReference type="Gene3D" id="2.30.110.10">
    <property type="entry name" value="Electron Transport, Fmn-binding Protein, Chain A"/>
    <property type="match status" value="1"/>
</dbReference>
<evidence type="ECO:0000313" key="12">
    <source>
        <dbReference type="Proteomes" id="UP000199137"/>
    </source>
</evidence>
<evidence type="ECO:0000256" key="7">
    <source>
        <dbReference type="ARBA" id="ARBA00022801"/>
    </source>
</evidence>
<dbReference type="RefSeq" id="WP_067582892.1">
    <property type="nucleotide sequence ID" value="NZ_JAAGNC010000183.1"/>
</dbReference>
<evidence type="ECO:0000256" key="3">
    <source>
        <dbReference type="ARBA" id="ARBA00010088"/>
    </source>
</evidence>
<organism evidence="11 12">
    <name type="scientific">Amycolatopsis rubida</name>
    <dbReference type="NCBI Taxonomy" id="112413"/>
    <lineage>
        <taxon>Bacteria</taxon>
        <taxon>Bacillati</taxon>
        <taxon>Actinomycetota</taxon>
        <taxon>Actinomycetes</taxon>
        <taxon>Pseudonocardiales</taxon>
        <taxon>Pseudonocardiaceae</taxon>
        <taxon>Amycolatopsis</taxon>
    </lineage>
</organism>
<dbReference type="InterPro" id="IPR000073">
    <property type="entry name" value="AB_hydrolase_1"/>
</dbReference>
<evidence type="ECO:0000256" key="5">
    <source>
        <dbReference type="ARBA" id="ARBA00022490"/>
    </source>
</evidence>
<evidence type="ECO:0000313" key="11">
    <source>
        <dbReference type="EMBL" id="SFQ52050.1"/>
    </source>
</evidence>
<keyword evidence="6 8" id="KW-0645">Protease</keyword>
<evidence type="ECO:0000259" key="9">
    <source>
        <dbReference type="Pfam" id="PF00561"/>
    </source>
</evidence>
<comment type="similarity">
    <text evidence="3 8">Belongs to the peptidase S33 family.</text>
</comment>
<dbReference type="PANTHER" id="PTHR43722">
    <property type="entry name" value="PROLINE IMINOPEPTIDASE"/>
    <property type="match status" value="1"/>
</dbReference>
<dbReference type="STRING" id="112413.SAMN05421854_11423"/>
<evidence type="ECO:0000313" key="13">
    <source>
        <dbReference type="Proteomes" id="UP000470404"/>
    </source>
</evidence>
<dbReference type="Proteomes" id="UP000199137">
    <property type="component" value="Unassembled WGS sequence"/>
</dbReference>
<dbReference type="SUPFAM" id="SSF50475">
    <property type="entry name" value="FMN-binding split barrel"/>
    <property type="match status" value="1"/>
</dbReference>
<dbReference type="AlphaFoldDB" id="A0A1I5Z6H5"/>